<evidence type="ECO:0000256" key="3">
    <source>
        <dbReference type="ARBA" id="ARBA00011955"/>
    </source>
</evidence>
<evidence type="ECO:0000256" key="10">
    <source>
        <dbReference type="ARBA" id="ARBA00031306"/>
    </source>
</evidence>
<keyword evidence="9" id="KW-0460">Magnesium</keyword>
<dbReference type="Proteomes" id="UP001595453">
    <property type="component" value="Unassembled WGS sequence"/>
</dbReference>
<comment type="catalytic activity">
    <reaction evidence="11">
        <text>L-threonyl-[protein] + FAD = FMN-L-threonyl-[protein] + AMP + H(+)</text>
        <dbReference type="Rhea" id="RHEA:36847"/>
        <dbReference type="Rhea" id="RHEA-COMP:11060"/>
        <dbReference type="Rhea" id="RHEA-COMP:11061"/>
        <dbReference type="ChEBI" id="CHEBI:15378"/>
        <dbReference type="ChEBI" id="CHEBI:30013"/>
        <dbReference type="ChEBI" id="CHEBI:57692"/>
        <dbReference type="ChEBI" id="CHEBI:74257"/>
        <dbReference type="ChEBI" id="CHEBI:456215"/>
        <dbReference type="EC" id="2.7.1.180"/>
    </reaction>
</comment>
<name>A0ABV7CGJ4_9GAMM</name>
<comment type="caution">
    <text evidence="12">The sequence shown here is derived from an EMBL/GenBank/DDBJ whole genome shotgun (WGS) entry which is preliminary data.</text>
</comment>
<evidence type="ECO:0000313" key="13">
    <source>
        <dbReference type="Proteomes" id="UP001595453"/>
    </source>
</evidence>
<evidence type="ECO:0000256" key="4">
    <source>
        <dbReference type="ARBA" id="ARBA00016337"/>
    </source>
</evidence>
<dbReference type="Pfam" id="PF02424">
    <property type="entry name" value="ApbE"/>
    <property type="match status" value="1"/>
</dbReference>
<sequence length="263" mass="28902">MGTFVEISIEHQTQNDAQVSFWFQVAFARLTQLQQRLSIHERNSELSAVNLNPYQWLSVSRDTRRLLQLAMILMAKSDGLFNPTLGAALLPDALIPDFGYGQRALVGSEQALSFRHNQVRLNEPVIVCLDGVAKGFAVDMALATLKRLGCEHAAINAGGDIRAMGKRCVPIQTRLQPSHSGLLHNAALATSGCYHEAAFRSRLMDVKGQFLPTQRQEWSVLAHTAWRADALTKIAALSQGDEHRLAKLGGRLLSSPQLGAQLN</sequence>
<dbReference type="EC" id="2.7.1.180" evidence="3"/>
<dbReference type="PANTHER" id="PTHR30040:SF2">
    <property type="entry name" value="FAD:PROTEIN FMN TRANSFERASE"/>
    <property type="match status" value="1"/>
</dbReference>
<evidence type="ECO:0000256" key="1">
    <source>
        <dbReference type="ARBA" id="ARBA00001946"/>
    </source>
</evidence>
<dbReference type="Gene3D" id="3.10.520.10">
    <property type="entry name" value="ApbE-like domains"/>
    <property type="match status" value="1"/>
</dbReference>
<evidence type="ECO:0000256" key="7">
    <source>
        <dbReference type="ARBA" id="ARBA00022723"/>
    </source>
</evidence>
<evidence type="ECO:0000256" key="8">
    <source>
        <dbReference type="ARBA" id="ARBA00022827"/>
    </source>
</evidence>
<dbReference type="PANTHER" id="PTHR30040">
    <property type="entry name" value="THIAMINE BIOSYNTHESIS LIPOPROTEIN APBE"/>
    <property type="match status" value="1"/>
</dbReference>
<comment type="similarity">
    <text evidence="2">Belongs to the ApbE family.</text>
</comment>
<comment type="cofactor">
    <cofactor evidence="1">
        <name>Mg(2+)</name>
        <dbReference type="ChEBI" id="CHEBI:18420"/>
    </cofactor>
</comment>
<keyword evidence="6 12" id="KW-0808">Transferase</keyword>
<accession>A0ABV7CGJ4</accession>
<keyword evidence="5" id="KW-0285">Flavoprotein</keyword>
<evidence type="ECO:0000256" key="11">
    <source>
        <dbReference type="ARBA" id="ARBA00048540"/>
    </source>
</evidence>
<keyword evidence="8" id="KW-0274">FAD</keyword>
<dbReference type="SUPFAM" id="SSF143631">
    <property type="entry name" value="ApbE-like"/>
    <property type="match status" value="1"/>
</dbReference>
<organism evidence="12 13">
    <name type="scientific">Pseudoalteromonas fenneropenaei</name>
    <dbReference type="NCBI Taxonomy" id="1737459"/>
    <lineage>
        <taxon>Bacteria</taxon>
        <taxon>Pseudomonadati</taxon>
        <taxon>Pseudomonadota</taxon>
        <taxon>Gammaproteobacteria</taxon>
        <taxon>Alteromonadales</taxon>
        <taxon>Pseudoalteromonadaceae</taxon>
        <taxon>Pseudoalteromonas</taxon>
    </lineage>
</organism>
<keyword evidence="13" id="KW-1185">Reference proteome</keyword>
<dbReference type="EMBL" id="JBHRSD010000010">
    <property type="protein sequence ID" value="MFC3031696.1"/>
    <property type="molecule type" value="Genomic_DNA"/>
</dbReference>
<evidence type="ECO:0000256" key="6">
    <source>
        <dbReference type="ARBA" id="ARBA00022679"/>
    </source>
</evidence>
<keyword evidence="7" id="KW-0479">Metal-binding</keyword>
<dbReference type="GO" id="GO:0016740">
    <property type="term" value="F:transferase activity"/>
    <property type="evidence" value="ECO:0007669"/>
    <property type="project" value="UniProtKB-KW"/>
</dbReference>
<protein>
    <recommendedName>
        <fullName evidence="4">FAD:protein FMN transferase</fullName>
        <ecNumber evidence="3">2.7.1.180</ecNumber>
    </recommendedName>
    <alternativeName>
        <fullName evidence="10">Flavin transferase</fullName>
    </alternativeName>
</protein>
<proteinExistence type="inferred from homology"/>
<evidence type="ECO:0000256" key="5">
    <source>
        <dbReference type="ARBA" id="ARBA00022630"/>
    </source>
</evidence>
<reference evidence="13" key="1">
    <citation type="journal article" date="2019" name="Int. J. Syst. Evol. Microbiol.">
        <title>The Global Catalogue of Microorganisms (GCM) 10K type strain sequencing project: providing services to taxonomists for standard genome sequencing and annotation.</title>
        <authorList>
            <consortium name="The Broad Institute Genomics Platform"/>
            <consortium name="The Broad Institute Genome Sequencing Center for Infectious Disease"/>
            <person name="Wu L."/>
            <person name="Ma J."/>
        </authorList>
    </citation>
    <scope>NUCLEOTIDE SEQUENCE [LARGE SCALE GENOMIC DNA]</scope>
    <source>
        <strain evidence="13">KCTC 42730</strain>
    </source>
</reference>
<dbReference type="InterPro" id="IPR003374">
    <property type="entry name" value="ApbE-like_sf"/>
</dbReference>
<evidence type="ECO:0000313" key="12">
    <source>
        <dbReference type="EMBL" id="MFC3031696.1"/>
    </source>
</evidence>
<evidence type="ECO:0000256" key="2">
    <source>
        <dbReference type="ARBA" id="ARBA00008282"/>
    </source>
</evidence>
<evidence type="ECO:0000256" key="9">
    <source>
        <dbReference type="ARBA" id="ARBA00022842"/>
    </source>
</evidence>
<dbReference type="InterPro" id="IPR024932">
    <property type="entry name" value="ApbE"/>
</dbReference>
<gene>
    <name evidence="12" type="ORF">ACFOEE_04085</name>
</gene>